<name>A0A9X1NPT9_9HYPH</name>
<dbReference type="EMBL" id="JAJOZR010000004">
    <property type="protein sequence ID" value="MCD7108997.1"/>
    <property type="molecule type" value="Genomic_DNA"/>
</dbReference>
<sequence>MSDLTVRFTPEANADLTELFDYLAPRAGSAVALKYVGDIHQHCLSFALFPACGFARNNVSPGLRIVGFRRRASIVFQVQDEQVIIIRIFHRGRDLRVSEE</sequence>
<keyword evidence="1" id="KW-1277">Toxin-antitoxin system</keyword>
<dbReference type="Gene3D" id="3.30.2310.20">
    <property type="entry name" value="RelE-like"/>
    <property type="match status" value="1"/>
</dbReference>
<organism evidence="2 3">
    <name type="scientific">Rhizobium quercicola</name>
    <dbReference type="NCBI Taxonomy" id="2901226"/>
    <lineage>
        <taxon>Bacteria</taxon>
        <taxon>Pseudomonadati</taxon>
        <taxon>Pseudomonadota</taxon>
        <taxon>Alphaproteobacteria</taxon>
        <taxon>Hyphomicrobiales</taxon>
        <taxon>Rhizobiaceae</taxon>
        <taxon>Rhizobium/Agrobacterium group</taxon>
        <taxon>Rhizobium</taxon>
    </lineage>
</organism>
<accession>A0A9X1NPT9</accession>
<dbReference type="Pfam" id="PF05016">
    <property type="entry name" value="ParE_toxin"/>
    <property type="match status" value="1"/>
</dbReference>
<evidence type="ECO:0000313" key="2">
    <source>
        <dbReference type="EMBL" id="MCD7108997.1"/>
    </source>
</evidence>
<evidence type="ECO:0000256" key="1">
    <source>
        <dbReference type="ARBA" id="ARBA00022649"/>
    </source>
</evidence>
<comment type="caution">
    <text evidence="2">The sequence shown here is derived from an EMBL/GenBank/DDBJ whole genome shotgun (WGS) entry which is preliminary data.</text>
</comment>
<dbReference type="Proteomes" id="UP001139089">
    <property type="component" value="Unassembled WGS sequence"/>
</dbReference>
<dbReference type="AlphaFoldDB" id="A0A9X1NPT9"/>
<dbReference type="InterPro" id="IPR035093">
    <property type="entry name" value="RelE/ParE_toxin_dom_sf"/>
</dbReference>
<proteinExistence type="predicted"/>
<evidence type="ECO:0000313" key="3">
    <source>
        <dbReference type="Proteomes" id="UP001139089"/>
    </source>
</evidence>
<protein>
    <submittedName>
        <fullName evidence="2">Type II toxin-antitoxin system RelE/ParE family toxin</fullName>
    </submittedName>
</protein>
<dbReference type="RefSeq" id="WP_231813339.1">
    <property type="nucleotide sequence ID" value="NZ_JAJOZR010000004.1"/>
</dbReference>
<dbReference type="InterPro" id="IPR007712">
    <property type="entry name" value="RelE/ParE_toxin"/>
</dbReference>
<reference evidence="2" key="1">
    <citation type="submission" date="2021-12" db="EMBL/GenBank/DDBJ databases">
        <authorList>
            <person name="Li Y."/>
        </authorList>
    </citation>
    <scope>NUCLEOTIDE SEQUENCE</scope>
    <source>
        <strain evidence="2">DKSPLA3</strain>
    </source>
</reference>
<gene>
    <name evidence="2" type="ORF">LRX75_08070</name>
</gene>
<keyword evidence="3" id="KW-1185">Reference proteome</keyword>